<protein>
    <submittedName>
        <fullName evidence="1">Putative secreted peptide</fullName>
    </submittedName>
</protein>
<organism evidence="1">
    <name type="scientific">Anopheles braziliensis</name>
    <dbReference type="NCBI Taxonomy" id="58242"/>
    <lineage>
        <taxon>Eukaryota</taxon>
        <taxon>Metazoa</taxon>
        <taxon>Ecdysozoa</taxon>
        <taxon>Arthropoda</taxon>
        <taxon>Hexapoda</taxon>
        <taxon>Insecta</taxon>
        <taxon>Pterygota</taxon>
        <taxon>Neoptera</taxon>
        <taxon>Endopterygota</taxon>
        <taxon>Diptera</taxon>
        <taxon>Nematocera</taxon>
        <taxon>Culicoidea</taxon>
        <taxon>Culicidae</taxon>
        <taxon>Anophelinae</taxon>
        <taxon>Anopheles</taxon>
    </lineage>
</organism>
<reference evidence="1" key="1">
    <citation type="submission" date="2018-01" db="EMBL/GenBank/DDBJ databases">
        <title>An insight into the sialome of Amazonian anophelines.</title>
        <authorList>
            <person name="Ribeiro J.M."/>
            <person name="Scarpassa V."/>
            <person name="Calvo E."/>
        </authorList>
    </citation>
    <scope>NUCLEOTIDE SEQUENCE</scope>
    <source>
        <tissue evidence="1">Salivary glands</tissue>
    </source>
</reference>
<sequence length="92" mass="10505">MFARLVSVPCSLVAKRAFAGKFLICIGHQIMFPPERSSFSPNRAVYPEGHYFFDHSLVWPSPKFACPHSHTLKALCKKLLCWRIVTNSLKLK</sequence>
<dbReference type="AlphaFoldDB" id="A0A2M3ZP44"/>
<name>A0A2M3ZP44_9DIPT</name>
<dbReference type="EMBL" id="GGFM01009560">
    <property type="protein sequence ID" value="MBW30311.1"/>
    <property type="molecule type" value="Transcribed_RNA"/>
</dbReference>
<proteinExistence type="predicted"/>
<evidence type="ECO:0000313" key="1">
    <source>
        <dbReference type="EMBL" id="MBW30311.1"/>
    </source>
</evidence>
<accession>A0A2M3ZP44</accession>